<dbReference type="Proteomes" id="UP000075606">
    <property type="component" value="Unassembled WGS sequence"/>
</dbReference>
<dbReference type="STRING" id="333140.AWW68_12245"/>
<dbReference type="AlphaFoldDB" id="A0A150X410"/>
<evidence type="ECO:0000256" key="1">
    <source>
        <dbReference type="SAM" id="SignalP"/>
    </source>
</evidence>
<feature type="chain" id="PRO_5007574157" description="MORN repeat protein" evidence="1">
    <location>
        <begin position="24"/>
        <end position="183"/>
    </location>
</feature>
<name>A0A150X410_9BACT</name>
<sequence length="183" mass="21014">MKRVIIKLSFLSLLLVFISADKAAEKVHISEVSFLNGIYSHSDRPITGEIIDYYENEKLKFTYGALEGRLHGKAVEFYDNGDIRSERHYTYNKLFGEFTEYFKDGDVKLQFKVGLNAYGKGELLTEVKIAKPNNHKLKSYDEATLIFLGEKNESLCTSEEISILNQSKFKIVDKDGKLLFQHN</sequence>
<dbReference type="Pfam" id="PF07661">
    <property type="entry name" value="MORN_2"/>
    <property type="match status" value="1"/>
</dbReference>
<dbReference type="RefSeq" id="WP_068221802.1">
    <property type="nucleotide sequence ID" value="NZ_CP139724.1"/>
</dbReference>
<dbReference type="SUPFAM" id="SSF82185">
    <property type="entry name" value="Histone H3 K4-specific methyltransferase SET7/9 N-terminal domain"/>
    <property type="match status" value="1"/>
</dbReference>
<protein>
    <recommendedName>
        <fullName evidence="4">MORN repeat protein</fullName>
    </recommendedName>
</protein>
<evidence type="ECO:0008006" key="4">
    <source>
        <dbReference type="Google" id="ProtNLM"/>
    </source>
</evidence>
<comment type="caution">
    <text evidence="2">The sequence shown here is derived from an EMBL/GenBank/DDBJ whole genome shotgun (WGS) entry which is preliminary data.</text>
</comment>
<keyword evidence="1" id="KW-0732">Signal</keyword>
<reference evidence="2 3" key="1">
    <citation type="submission" date="2016-01" db="EMBL/GenBank/DDBJ databases">
        <title>Genome sequencing of Roseivirga spongicola UST030701-084.</title>
        <authorList>
            <person name="Selvaratnam C."/>
            <person name="Thevarajoo S."/>
            <person name="Goh K.M."/>
            <person name="Ee R."/>
            <person name="Chan K.-G."/>
            <person name="Chong C.S."/>
        </authorList>
    </citation>
    <scope>NUCLEOTIDE SEQUENCE [LARGE SCALE GENOMIC DNA]</scope>
    <source>
        <strain evidence="2 3">UST030701-084</strain>
    </source>
</reference>
<evidence type="ECO:0000313" key="3">
    <source>
        <dbReference type="Proteomes" id="UP000075606"/>
    </source>
</evidence>
<dbReference type="OrthoDB" id="980558at2"/>
<keyword evidence="3" id="KW-1185">Reference proteome</keyword>
<dbReference type="Gene3D" id="2.20.110.10">
    <property type="entry name" value="Histone H3 K4-specific methyltransferase SET7/9 N-terminal domain"/>
    <property type="match status" value="1"/>
</dbReference>
<dbReference type="InterPro" id="IPR011652">
    <property type="entry name" value="MORN_2"/>
</dbReference>
<evidence type="ECO:0000313" key="2">
    <source>
        <dbReference type="EMBL" id="KYG73458.1"/>
    </source>
</evidence>
<feature type="signal peptide" evidence="1">
    <location>
        <begin position="1"/>
        <end position="23"/>
    </location>
</feature>
<proteinExistence type="predicted"/>
<gene>
    <name evidence="2" type="ORF">AWW68_12245</name>
</gene>
<accession>A0A150X410</accession>
<organism evidence="2 3">
    <name type="scientific">Roseivirga spongicola</name>
    <dbReference type="NCBI Taxonomy" id="333140"/>
    <lineage>
        <taxon>Bacteria</taxon>
        <taxon>Pseudomonadati</taxon>
        <taxon>Bacteroidota</taxon>
        <taxon>Cytophagia</taxon>
        <taxon>Cytophagales</taxon>
        <taxon>Roseivirgaceae</taxon>
        <taxon>Roseivirga</taxon>
    </lineage>
</organism>
<dbReference type="EMBL" id="LRPC01000028">
    <property type="protein sequence ID" value="KYG73458.1"/>
    <property type="molecule type" value="Genomic_DNA"/>
</dbReference>